<dbReference type="InterPro" id="IPR023804">
    <property type="entry name" value="DUF3792_TM"/>
</dbReference>
<dbReference type="Pfam" id="PF12670">
    <property type="entry name" value="DUF3792"/>
    <property type="match status" value="1"/>
</dbReference>
<feature type="transmembrane region" description="Helical" evidence="1">
    <location>
        <begin position="102"/>
        <end position="120"/>
    </location>
</feature>
<sequence>MKVFLQGVLGYGVGSIFILMILFSAILASLLRFTTMDTDTLNQISLIAGLTILAFGGLLAAYKGQKKGWLTGLLTGLVFIVIIMLFQIIFENRLVSVAQLSYFGGLLLAASLGGMIGVNMPNRSTQ</sequence>
<keyword evidence="3" id="KW-1185">Reference proteome</keyword>
<evidence type="ECO:0000313" key="3">
    <source>
        <dbReference type="Proteomes" id="UP000660110"/>
    </source>
</evidence>
<keyword evidence="1" id="KW-0812">Transmembrane</keyword>
<accession>A0A917AZW5</accession>
<gene>
    <name evidence="2" type="ORF">GCM10010954_01850</name>
</gene>
<evidence type="ECO:0008006" key="4">
    <source>
        <dbReference type="Google" id="ProtNLM"/>
    </source>
</evidence>
<feature type="transmembrane region" description="Helical" evidence="1">
    <location>
        <begin position="43"/>
        <end position="62"/>
    </location>
</feature>
<dbReference type="NCBIfam" id="TIGR04086">
    <property type="entry name" value="TIGR04086_membr"/>
    <property type="match status" value="1"/>
</dbReference>
<name>A0A917AZW5_HALAA</name>
<organism evidence="2 3">
    <name type="scientific">Halobacillus andaensis</name>
    <dbReference type="NCBI Taxonomy" id="1176239"/>
    <lineage>
        <taxon>Bacteria</taxon>
        <taxon>Bacillati</taxon>
        <taxon>Bacillota</taxon>
        <taxon>Bacilli</taxon>
        <taxon>Bacillales</taxon>
        <taxon>Bacillaceae</taxon>
        <taxon>Halobacillus</taxon>
    </lineage>
</organism>
<reference evidence="2" key="2">
    <citation type="submission" date="2020-09" db="EMBL/GenBank/DDBJ databases">
        <authorList>
            <person name="Sun Q."/>
            <person name="Zhou Y."/>
        </authorList>
    </citation>
    <scope>NUCLEOTIDE SEQUENCE</scope>
    <source>
        <strain evidence="2">CGMCC 1.12153</strain>
    </source>
</reference>
<evidence type="ECO:0000256" key="1">
    <source>
        <dbReference type="SAM" id="Phobius"/>
    </source>
</evidence>
<reference evidence="2" key="1">
    <citation type="journal article" date="2014" name="Int. J. Syst. Evol. Microbiol.">
        <title>Complete genome sequence of Corynebacterium casei LMG S-19264T (=DSM 44701T), isolated from a smear-ripened cheese.</title>
        <authorList>
            <consortium name="US DOE Joint Genome Institute (JGI-PGF)"/>
            <person name="Walter F."/>
            <person name="Albersmeier A."/>
            <person name="Kalinowski J."/>
            <person name="Ruckert C."/>
        </authorList>
    </citation>
    <scope>NUCLEOTIDE SEQUENCE</scope>
    <source>
        <strain evidence="2">CGMCC 1.12153</strain>
    </source>
</reference>
<keyword evidence="1" id="KW-0472">Membrane</keyword>
<protein>
    <recommendedName>
        <fullName evidence="4">TIGR04086 family membrane protein</fullName>
    </recommendedName>
</protein>
<feature type="transmembrane region" description="Helical" evidence="1">
    <location>
        <begin position="7"/>
        <end position="31"/>
    </location>
</feature>
<comment type="caution">
    <text evidence="2">The sequence shown here is derived from an EMBL/GenBank/DDBJ whole genome shotgun (WGS) entry which is preliminary data.</text>
</comment>
<dbReference type="Proteomes" id="UP000660110">
    <property type="component" value="Unassembled WGS sequence"/>
</dbReference>
<dbReference type="EMBL" id="BMEL01000001">
    <property type="protein sequence ID" value="GGF07070.1"/>
    <property type="molecule type" value="Genomic_DNA"/>
</dbReference>
<dbReference type="RefSeq" id="WP_188375587.1">
    <property type="nucleotide sequence ID" value="NZ_BMEL01000001.1"/>
</dbReference>
<proteinExistence type="predicted"/>
<keyword evidence="1" id="KW-1133">Transmembrane helix</keyword>
<feature type="transmembrane region" description="Helical" evidence="1">
    <location>
        <begin position="69"/>
        <end position="90"/>
    </location>
</feature>
<dbReference type="AlphaFoldDB" id="A0A917AZW5"/>
<evidence type="ECO:0000313" key="2">
    <source>
        <dbReference type="EMBL" id="GGF07070.1"/>
    </source>
</evidence>